<gene>
    <name evidence="1" type="ORF">UFOVP1150_43</name>
    <name evidence="2" type="ORF">UFOVP1329_18</name>
    <name evidence="3" type="ORF">UFOVP1595_18</name>
</gene>
<organism evidence="2">
    <name type="scientific">uncultured Caudovirales phage</name>
    <dbReference type="NCBI Taxonomy" id="2100421"/>
    <lineage>
        <taxon>Viruses</taxon>
        <taxon>Duplodnaviria</taxon>
        <taxon>Heunggongvirae</taxon>
        <taxon>Uroviricota</taxon>
        <taxon>Caudoviricetes</taxon>
        <taxon>Peduoviridae</taxon>
        <taxon>Maltschvirus</taxon>
        <taxon>Maltschvirus maltsch</taxon>
    </lineage>
</organism>
<evidence type="ECO:0000313" key="3">
    <source>
        <dbReference type="EMBL" id="CAB4218464.1"/>
    </source>
</evidence>
<protein>
    <submittedName>
        <fullName evidence="2">Uncharacterized protein</fullName>
    </submittedName>
</protein>
<dbReference type="EMBL" id="LR797098">
    <property type="protein sequence ID" value="CAB4186649.1"/>
    <property type="molecule type" value="Genomic_DNA"/>
</dbReference>
<dbReference type="EMBL" id="LR797282">
    <property type="protein sequence ID" value="CAB4199065.1"/>
    <property type="molecule type" value="Genomic_DNA"/>
</dbReference>
<evidence type="ECO:0000313" key="2">
    <source>
        <dbReference type="EMBL" id="CAB4199065.1"/>
    </source>
</evidence>
<name>A0A6J5S1R3_9CAUD</name>
<dbReference type="EMBL" id="LR797464">
    <property type="protein sequence ID" value="CAB4218464.1"/>
    <property type="molecule type" value="Genomic_DNA"/>
</dbReference>
<accession>A0A6J5S1R3</accession>
<evidence type="ECO:0000313" key="1">
    <source>
        <dbReference type="EMBL" id="CAB4186649.1"/>
    </source>
</evidence>
<sequence>MKLFTRFLFALEDGGAGGAAGGAAAPAWHEGIITKGADGTESLTDFASWKDKAPAPLRDFITGNMTAARAKTDGMVRLPTDRSTPEEVAAYHRSIGVPDDLNQYDYALPEGLTEANIDKAQIDAWRKEFKEAGIPKAAASRIINKHLSDTVAAANAKSTEFKAQIAAEKITLGKRFPQIDQTVAQASELLNRAGVPESLKAAIKAGAFDPSNEGMFWGADALEAFAWAAKASGEDRGAGGAGAAQGMTIAVAKEIMSDAKHPMHDKYKAGDKDLAAKIAAAYKAGI</sequence>
<reference evidence="2" key="1">
    <citation type="submission" date="2020-05" db="EMBL/GenBank/DDBJ databases">
        <authorList>
            <person name="Chiriac C."/>
            <person name="Salcher M."/>
            <person name="Ghai R."/>
            <person name="Kavagutti S V."/>
        </authorList>
    </citation>
    <scope>NUCLEOTIDE SEQUENCE</scope>
</reference>
<proteinExistence type="predicted"/>